<evidence type="ECO:0000256" key="6">
    <source>
        <dbReference type="ARBA" id="ARBA00022619"/>
    </source>
</evidence>
<sequence length="356" mass="41272">MNKNDDEKFIRKSIRLALKAKGKTSPNPLVGAIIVKDGEVISKGYHKGFGKPHAEIEAINSAPVPLAGSTLYVTLEPCSVWGKTPPCVETIKEIPFKRIVIGMKDPNPSVNGRSIKILRDAGYTVEVGVCEDEVKKLNPYFQNYIKCLKTYIVLKVAISNDNFIYSKNFKERYITSFESRIDLHRKRFEFDGILVGSNTVNVDDPLLDTRNIKSEYKPKVVILDFSNKLDYSKKIFKDKKRLKIIIVSEKFKKVLKDKKDVRYIFVKNKKESWNFVKNRICDFRIISLLIEGGKKVFLDSLKNKVIDEVWIYRSEVKLSKGIKFDIEKILKKEKFKLIEEKKIKEDIFKRYICLQE</sequence>
<evidence type="ECO:0000256" key="9">
    <source>
        <dbReference type="ARBA" id="ARBA00022857"/>
    </source>
</evidence>
<dbReference type="InterPro" id="IPR024072">
    <property type="entry name" value="DHFR-like_dom_sf"/>
</dbReference>
<feature type="binding site" evidence="14">
    <location>
        <position position="207"/>
    </location>
    <ligand>
        <name>substrate</name>
    </ligand>
</feature>
<evidence type="ECO:0000256" key="5">
    <source>
        <dbReference type="ARBA" id="ARBA00007417"/>
    </source>
</evidence>
<feature type="binding site" evidence="14">
    <location>
        <position position="199"/>
    </location>
    <ligand>
        <name>NADP(+)</name>
        <dbReference type="ChEBI" id="CHEBI:58349"/>
    </ligand>
</feature>
<comment type="catalytic activity">
    <reaction evidence="12">
        <text>5-amino-6-(5-phospho-D-ribitylamino)uracil + NADP(+) = 5-amino-6-(5-phospho-D-ribosylamino)uracil + NADPH + H(+)</text>
        <dbReference type="Rhea" id="RHEA:17845"/>
        <dbReference type="ChEBI" id="CHEBI:15378"/>
        <dbReference type="ChEBI" id="CHEBI:57783"/>
        <dbReference type="ChEBI" id="CHEBI:58349"/>
        <dbReference type="ChEBI" id="CHEBI:58421"/>
        <dbReference type="ChEBI" id="CHEBI:58453"/>
        <dbReference type="EC" id="1.1.1.193"/>
    </reaction>
</comment>
<feature type="domain" description="CMP/dCMP-type deaminase" evidence="16">
    <location>
        <begin position="4"/>
        <end position="126"/>
    </location>
</feature>
<evidence type="ECO:0000256" key="2">
    <source>
        <dbReference type="ARBA" id="ARBA00004882"/>
    </source>
</evidence>
<keyword evidence="10 12" id="KW-0560">Oxidoreductase</keyword>
<keyword evidence="6 12" id="KW-0686">Riboflavin biosynthesis</keyword>
<comment type="caution">
    <text evidence="17">The sequence shown here is derived from an EMBL/GenBank/DDBJ whole genome shotgun (WGS) entry which is preliminary data.</text>
</comment>
<feature type="binding site" evidence="14">
    <location>
        <position position="157"/>
    </location>
    <ligand>
        <name>NADP(+)</name>
        <dbReference type="ChEBI" id="CHEBI:58349"/>
    </ligand>
</feature>
<dbReference type="SUPFAM" id="SSF53927">
    <property type="entry name" value="Cytidine deaminase-like"/>
    <property type="match status" value="1"/>
</dbReference>
<dbReference type="PANTHER" id="PTHR38011">
    <property type="entry name" value="DIHYDROFOLATE REDUCTASE FAMILY PROTEIN (AFU_ORTHOLOGUE AFUA_8G06820)"/>
    <property type="match status" value="1"/>
</dbReference>
<name>A0A7C3NDV3_UNCW3</name>
<comment type="pathway">
    <text evidence="3 12">Cofactor biosynthesis; riboflavin biosynthesis; 5-amino-6-(D-ribitylamino)uracil from GTP: step 3/4.</text>
</comment>
<evidence type="ECO:0000256" key="10">
    <source>
        <dbReference type="ARBA" id="ARBA00023002"/>
    </source>
</evidence>
<dbReference type="InterPro" id="IPR002734">
    <property type="entry name" value="RibDG_C"/>
</dbReference>
<evidence type="ECO:0000256" key="12">
    <source>
        <dbReference type="PIRNR" id="PIRNR006769"/>
    </source>
</evidence>
<feature type="binding site" evidence="14">
    <location>
        <position position="291"/>
    </location>
    <ligand>
        <name>substrate</name>
    </ligand>
</feature>
<dbReference type="EC" id="1.1.1.193" evidence="12"/>
<comment type="similarity">
    <text evidence="5 12">In the C-terminal section; belongs to the HTP reductase family.</text>
</comment>
<dbReference type="PROSITE" id="PS00903">
    <property type="entry name" value="CYT_DCMP_DEAMINASES_1"/>
    <property type="match status" value="1"/>
</dbReference>
<dbReference type="InterPro" id="IPR004794">
    <property type="entry name" value="Eubact_RibD"/>
</dbReference>
<evidence type="ECO:0000256" key="4">
    <source>
        <dbReference type="ARBA" id="ARBA00005259"/>
    </source>
</evidence>
<feature type="binding site" evidence="14">
    <location>
        <position position="210"/>
    </location>
    <ligand>
        <name>substrate</name>
    </ligand>
</feature>
<dbReference type="SUPFAM" id="SSF53597">
    <property type="entry name" value="Dihydrofolate reductase-like"/>
    <property type="match status" value="1"/>
</dbReference>
<dbReference type="InterPro" id="IPR050765">
    <property type="entry name" value="Riboflavin_Biosynth_HTPR"/>
</dbReference>
<evidence type="ECO:0000256" key="7">
    <source>
        <dbReference type="ARBA" id="ARBA00022723"/>
    </source>
</evidence>
<reference evidence="17" key="1">
    <citation type="journal article" date="2020" name="mSystems">
        <title>Genome- and Community-Level Interaction Insights into Carbon Utilization and Element Cycling Functions of Hydrothermarchaeota in Hydrothermal Sediment.</title>
        <authorList>
            <person name="Zhou Z."/>
            <person name="Liu Y."/>
            <person name="Xu W."/>
            <person name="Pan J."/>
            <person name="Luo Z.H."/>
            <person name="Li M."/>
        </authorList>
    </citation>
    <scope>NUCLEOTIDE SEQUENCE [LARGE SCALE GENOMIC DNA]</scope>
    <source>
        <strain evidence="17">SpSt-464</strain>
    </source>
</reference>
<keyword evidence="8 12" id="KW-0862">Zinc</keyword>
<dbReference type="GO" id="GO:0009231">
    <property type="term" value="P:riboflavin biosynthetic process"/>
    <property type="evidence" value="ECO:0007669"/>
    <property type="project" value="UniProtKB-UniPathway"/>
</dbReference>
<evidence type="ECO:0000256" key="11">
    <source>
        <dbReference type="ARBA" id="ARBA00023268"/>
    </source>
</evidence>
<dbReference type="PANTHER" id="PTHR38011:SF7">
    <property type="entry name" value="2,5-DIAMINO-6-RIBOSYLAMINO-4(3H)-PYRIMIDINONE 5'-PHOSPHATE REDUCTASE"/>
    <property type="match status" value="1"/>
</dbReference>
<comment type="similarity">
    <text evidence="4 12">In the N-terminal section; belongs to the cytidine and deoxycytidylate deaminase family.</text>
</comment>
<keyword evidence="12 17" id="KW-0378">Hydrolase</keyword>
<dbReference type="PROSITE" id="PS51747">
    <property type="entry name" value="CYT_DCMP_DEAMINASES_2"/>
    <property type="match status" value="1"/>
</dbReference>
<dbReference type="Gene3D" id="3.40.140.10">
    <property type="entry name" value="Cytidine Deaminase, domain 2"/>
    <property type="match status" value="1"/>
</dbReference>
<evidence type="ECO:0000259" key="16">
    <source>
        <dbReference type="PROSITE" id="PS51747"/>
    </source>
</evidence>
<evidence type="ECO:0000256" key="14">
    <source>
        <dbReference type="PIRSR" id="PIRSR006769-2"/>
    </source>
</evidence>
<comment type="cofactor">
    <cofactor evidence="12 15">
        <name>Zn(2+)</name>
        <dbReference type="ChEBI" id="CHEBI:29105"/>
    </cofactor>
    <text evidence="12 15">Binds 1 zinc ion.</text>
</comment>
<dbReference type="EMBL" id="DSTT01000005">
    <property type="protein sequence ID" value="HFK23842.1"/>
    <property type="molecule type" value="Genomic_DNA"/>
</dbReference>
<organism evidence="17">
    <name type="scientific">candidate division WOR-3 bacterium</name>
    <dbReference type="NCBI Taxonomy" id="2052148"/>
    <lineage>
        <taxon>Bacteria</taxon>
        <taxon>Bacteria division WOR-3</taxon>
    </lineage>
</organism>
<feature type="binding site" evidence="14">
    <location>
        <position position="203"/>
    </location>
    <ligand>
        <name>substrate</name>
    </ligand>
</feature>
<dbReference type="UniPathway" id="UPA00275">
    <property type="reaction ID" value="UER00401"/>
</dbReference>
<feature type="binding site" evidence="14">
    <location>
        <position position="187"/>
    </location>
    <ligand>
        <name>substrate</name>
    </ligand>
</feature>
<dbReference type="GO" id="GO:0008703">
    <property type="term" value="F:5-amino-6-(5-phosphoribosylamino)uracil reductase activity"/>
    <property type="evidence" value="ECO:0007669"/>
    <property type="project" value="UniProtKB-EC"/>
</dbReference>
<evidence type="ECO:0000256" key="3">
    <source>
        <dbReference type="ARBA" id="ARBA00004910"/>
    </source>
</evidence>
<gene>
    <name evidence="17" type="primary">ribD</name>
    <name evidence="17" type="ORF">ENS15_04240</name>
</gene>
<dbReference type="Gene3D" id="3.40.430.10">
    <property type="entry name" value="Dihydrofolate Reductase, subunit A"/>
    <property type="match status" value="1"/>
</dbReference>
<evidence type="ECO:0000313" key="17">
    <source>
        <dbReference type="EMBL" id="HFK23842.1"/>
    </source>
</evidence>
<dbReference type="Pfam" id="PF00383">
    <property type="entry name" value="dCMP_cyt_deam_1"/>
    <property type="match status" value="1"/>
</dbReference>
<dbReference type="GO" id="GO:0008835">
    <property type="term" value="F:diaminohydroxyphosphoribosylaminopyrimidine deaminase activity"/>
    <property type="evidence" value="ECO:0007669"/>
    <property type="project" value="UniProtKB-EC"/>
</dbReference>
<keyword evidence="11" id="KW-0511">Multifunctional enzyme</keyword>
<evidence type="ECO:0000256" key="13">
    <source>
        <dbReference type="PIRSR" id="PIRSR006769-1"/>
    </source>
</evidence>
<feature type="active site" description="Proton donor" evidence="13">
    <location>
        <position position="55"/>
    </location>
</feature>
<comment type="function">
    <text evidence="1 12">Converts 2,5-diamino-6-(ribosylamino)-4(3h)-pyrimidinone 5'-phosphate into 5-amino-6-(ribosylamino)-2,4(1h,3h)-pyrimidinedione 5'-phosphate.</text>
</comment>
<dbReference type="CDD" id="cd01284">
    <property type="entry name" value="Riboflavin_deaminase-reductase"/>
    <property type="match status" value="1"/>
</dbReference>
<dbReference type="GO" id="GO:0008270">
    <property type="term" value="F:zinc ion binding"/>
    <property type="evidence" value="ECO:0007669"/>
    <property type="project" value="InterPro"/>
</dbReference>
<feature type="binding site" evidence="15">
    <location>
        <position position="78"/>
    </location>
    <ligand>
        <name>Zn(2+)</name>
        <dbReference type="ChEBI" id="CHEBI:29105"/>
        <note>catalytic</note>
    </ligand>
</feature>
<dbReference type="InterPro" id="IPR002125">
    <property type="entry name" value="CMP_dCMP_dom"/>
</dbReference>
<evidence type="ECO:0000256" key="1">
    <source>
        <dbReference type="ARBA" id="ARBA00002151"/>
    </source>
</evidence>
<keyword evidence="9 12" id="KW-0521">NADP</keyword>
<feature type="binding site" evidence="15">
    <location>
        <position position="53"/>
    </location>
    <ligand>
        <name>Zn(2+)</name>
        <dbReference type="ChEBI" id="CHEBI:29105"/>
        <note>catalytic</note>
    </ligand>
</feature>
<dbReference type="EC" id="3.5.4.26" evidence="12"/>
<proteinExistence type="inferred from homology"/>
<dbReference type="InterPro" id="IPR016193">
    <property type="entry name" value="Cytidine_deaminase-like"/>
</dbReference>
<dbReference type="Pfam" id="PF01872">
    <property type="entry name" value="RibD_C"/>
    <property type="match status" value="1"/>
</dbReference>
<accession>A0A7C3NDV3</accession>
<feature type="binding site" evidence="15">
    <location>
        <position position="87"/>
    </location>
    <ligand>
        <name>Zn(2+)</name>
        <dbReference type="ChEBI" id="CHEBI:29105"/>
        <note>catalytic</note>
    </ligand>
</feature>
<dbReference type="AlphaFoldDB" id="A0A7C3NDV3"/>
<dbReference type="PIRSF" id="PIRSF006769">
    <property type="entry name" value="RibD"/>
    <property type="match status" value="1"/>
</dbReference>
<evidence type="ECO:0000256" key="8">
    <source>
        <dbReference type="ARBA" id="ARBA00022833"/>
    </source>
</evidence>
<protein>
    <recommendedName>
        <fullName evidence="12">Riboflavin biosynthesis protein RibD</fullName>
    </recommendedName>
    <domain>
        <recommendedName>
            <fullName evidence="12">Diaminohydroxyphosphoribosylaminopyrimidine deaminase</fullName>
            <shortName evidence="12">DRAP deaminase</shortName>
            <ecNumber evidence="12">3.5.4.26</ecNumber>
        </recommendedName>
        <alternativeName>
            <fullName evidence="12">Riboflavin-specific deaminase</fullName>
        </alternativeName>
    </domain>
    <domain>
        <recommendedName>
            <fullName evidence="12">5-amino-6-(5-phosphoribosylamino)uracil reductase</fullName>
            <ecNumber evidence="12">1.1.1.193</ecNumber>
        </recommendedName>
        <alternativeName>
            <fullName evidence="12">HTP reductase</fullName>
        </alternativeName>
    </domain>
</protein>
<keyword evidence="7 12" id="KW-0479">Metal-binding</keyword>
<comment type="catalytic activity">
    <reaction evidence="12">
        <text>2,5-diamino-6-hydroxy-4-(5-phosphoribosylamino)-pyrimidine + H2O + H(+) = 5-amino-6-(5-phospho-D-ribosylamino)uracil + NH4(+)</text>
        <dbReference type="Rhea" id="RHEA:21868"/>
        <dbReference type="ChEBI" id="CHEBI:15377"/>
        <dbReference type="ChEBI" id="CHEBI:15378"/>
        <dbReference type="ChEBI" id="CHEBI:28938"/>
        <dbReference type="ChEBI" id="CHEBI:58453"/>
        <dbReference type="ChEBI" id="CHEBI:58614"/>
        <dbReference type="EC" id="3.5.4.26"/>
    </reaction>
</comment>
<dbReference type="InterPro" id="IPR016192">
    <property type="entry name" value="APOBEC/CMP_deaminase_Zn-bd"/>
</dbReference>
<comment type="pathway">
    <text evidence="2 12">Cofactor biosynthesis; riboflavin biosynthesis; 5-amino-6-(D-ribitylamino)uracil from GTP: step 2/4.</text>
</comment>
<dbReference type="NCBIfam" id="TIGR00326">
    <property type="entry name" value="eubact_ribD"/>
    <property type="match status" value="1"/>
</dbReference>
<evidence type="ECO:0000256" key="15">
    <source>
        <dbReference type="PIRSR" id="PIRSR006769-3"/>
    </source>
</evidence>